<comment type="caution">
    <text evidence="1">The sequence shown here is derived from an EMBL/GenBank/DDBJ whole genome shotgun (WGS) entry which is preliminary data.</text>
</comment>
<evidence type="ECO:0000313" key="2">
    <source>
        <dbReference type="Proteomes" id="UP000071859"/>
    </source>
</evidence>
<gene>
    <name evidence="1" type="ORF">AWB78_01334</name>
</gene>
<sequence length="152" mass="16462">MAFVDPSTPNLADFTLFVYEQGVPEADLPDDSPYLQWSLTTAEAKALNAPPPIPSIIYVLAVYNLGMHTLLKIAQDQSNQTFFSDIRKGFKLLSFISGPVVTSADQGTSNTLLAPDFLKGLTMADLDLLKTPWGQSYLAYAQSFGPNVVGVS</sequence>
<keyword evidence="2" id="KW-1185">Reference proteome</keyword>
<dbReference type="AlphaFoldDB" id="A0A158A743"/>
<evidence type="ECO:0000313" key="1">
    <source>
        <dbReference type="EMBL" id="SAK53519.1"/>
    </source>
</evidence>
<proteinExistence type="predicted"/>
<accession>A0A158A743</accession>
<dbReference type="OrthoDB" id="9116415at2"/>
<dbReference type="RefSeq" id="WP_062603354.1">
    <property type="nucleotide sequence ID" value="NZ_FCOX02000004.1"/>
</dbReference>
<name>A0A158A743_9BURK</name>
<organism evidence="1 2">
    <name type="scientific">Caballeronia calidae</name>
    <dbReference type="NCBI Taxonomy" id="1777139"/>
    <lineage>
        <taxon>Bacteria</taxon>
        <taxon>Pseudomonadati</taxon>
        <taxon>Pseudomonadota</taxon>
        <taxon>Betaproteobacteria</taxon>
        <taxon>Burkholderiales</taxon>
        <taxon>Burkholderiaceae</taxon>
        <taxon>Caballeronia</taxon>
    </lineage>
</organism>
<dbReference type="EMBL" id="FCOX02000004">
    <property type="protein sequence ID" value="SAK53519.1"/>
    <property type="molecule type" value="Genomic_DNA"/>
</dbReference>
<protein>
    <submittedName>
        <fullName evidence="1">Uncharacterized protein</fullName>
    </submittedName>
</protein>
<reference evidence="1" key="1">
    <citation type="submission" date="2016-01" db="EMBL/GenBank/DDBJ databases">
        <authorList>
            <person name="Peeters C."/>
        </authorList>
    </citation>
    <scope>NUCLEOTIDE SEQUENCE</scope>
    <source>
        <strain evidence="1">LMG 29321</strain>
    </source>
</reference>
<dbReference type="Proteomes" id="UP000071859">
    <property type="component" value="Unassembled WGS sequence"/>
</dbReference>